<dbReference type="RefSeq" id="WP_162665906.1">
    <property type="nucleotide sequence ID" value="NZ_LR593886.1"/>
</dbReference>
<dbReference type="KEGG" id="gms:SOIL9_68890"/>
<organism evidence="1 2">
    <name type="scientific">Gemmata massiliana</name>
    <dbReference type="NCBI Taxonomy" id="1210884"/>
    <lineage>
        <taxon>Bacteria</taxon>
        <taxon>Pseudomonadati</taxon>
        <taxon>Planctomycetota</taxon>
        <taxon>Planctomycetia</taxon>
        <taxon>Gemmatales</taxon>
        <taxon>Gemmataceae</taxon>
        <taxon>Gemmata</taxon>
    </lineage>
</organism>
<gene>
    <name evidence="1" type="ORF">SOIL9_68890</name>
</gene>
<sequence>MSAISVNKTYEGRAVLDGVRSAMRLVGAPDRVAIAPFTACGRTVHLRTLGAERQAALFMYSREHPGDVAGYLLRIIAASACDRHGNAIFTPEQAGGLSADFAAAVLDEIIARNRMDCVPAEAIA</sequence>
<accession>A0A6P2CRX1</accession>
<name>A0A6P2CRX1_9BACT</name>
<reference evidence="1 2" key="1">
    <citation type="submission" date="2019-05" db="EMBL/GenBank/DDBJ databases">
        <authorList>
            <consortium name="Science for Life Laboratories"/>
        </authorList>
    </citation>
    <scope>NUCLEOTIDE SEQUENCE [LARGE SCALE GENOMIC DNA]</scope>
    <source>
        <strain evidence="1">Soil9</strain>
    </source>
</reference>
<keyword evidence="2" id="KW-1185">Reference proteome</keyword>
<dbReference type="AlphaFoldDB" id="A0A6P2CRX1"/>
<evidence type="ECO:0000313" key="2">
    <source>
        <dbReference type="Proteomes" id="UP000464178"/>
    </source>
</evidence>
<dbReference type="Proteomes" id="UP000464178">
    <property type="component" value="Chromosome"/>
</dbReference>
<protein>
    <submittedName>
        <fullName evidence="1">Uncharacterized protein</fullName>
    </submittedName>
</protein>
<proteinExistence type="predicted"/>
<evidence type="ECO:0000313" key="1">
    <source>
        <dbReference type="EMBL" id="VTR90825.1"/>
    </source>
</evidence>
<dbReference type="EMBL" id="LR593886">
    <property type="protein sequence ID" value="VTR90825.1"/>
    <property type="molecule type" value="Genomic_DNA"/>
</dbReference>